<accession>A0A849SJD8</accession>
<reference evidence="1 2" key="1">
    <citation type="submission" date="2020-04" db="EMBL/GenBank/DDBJ databases">
        <title>Metagenomic profiling of ammonia- and methane-oxidizing microorganisms in a Dutch drinking water treatment plant.</title>
        <authorList>
            <person name="Poghosyan L."/>
            <person name="Leucker S."/>
        </authorList>
    </citation>
    <scope>NUCLEOTIDE SEQUENCE [LARGE SCALE GENOMIC DNA]</scope>
    <source>
        <strain evidence="1">S-RSF-IL-03</strain>
    </source>
</reference>
<organism evidence="1 2">
    <name type="scientific">Eiseniibacteriota bacterium</name>
    <dbReference type="NCBI Taxonomy" id="2212470"/>
    <lineage>
        <taxon>Bacteria</taxon>
        <taxon>Candidatus Eiseniibacteriota</taxon>
    </lineage>
</organism>
<proteinExistence type="predicted"/>
<dbReference type="EMBL" id="JABFRW010000071">
    <property type="protein sequence ID" value="NOT33763.1"/>
    <property type="molecule type" value="Genomic_DNA"/>
</dbReference>
<name>A0A849SJD8_UNCEI</name>
<comment type="caution">
    <text evidence="1">The sequence shown here is derived from an EMBL/GenBank/DDBJ whole genome shotgun (WGS) entry which is preliminary data.</text>
</comment>
<dbReference type="Proteomes" id="UP000580839">
    <property type="component" value="Unassembled WGS sequence"/>
</dbReference>
<gene>
    <name evidence="1" type="ORF">HOP12_06280</name>
</gene>
<feature type="non-terminal residue" evidence="1">
    <location>
        <position position="99"/>
    </location>
</feature>
<protein>
    <submittedName>
        <fullName evidence="1">Uncharacterized protein</fullName>
    </submittedName>
</protein>
<evidence type="ECO:0000313" key="1">
    <source>
        <dbReference type="EMBL" id="NOT33763.1"/>
    </source>
</evidence>
<sequence>MRLTRTSWGEHVGPILVAVLGAWLCVQHAEAWSLGRRSPVLGFDAAQYSVAAREFARHGRLATTFALPIELAHDASPPWPLAVVQPGLVLAEAAIERLA</sequence>
<dbReference type="AlphaFoldDB" id="A0A849SJD8"/>
<evidence type="ECO:0000313" key="2">
    <source>
        <dbReference type="Proteomes" id="UP000580839"/>
    </source>
</evidence>